<dbReference type="EMBL" id="AP012057">
    <property type="protein sequence ID" value="BAN02912.1"/>
    <property type="molecule type" value="Genomic_DNA"/>
</dbReference>
<feature type="transmembrane region" description="Helical" evidence="7">
    <location>
        <begin position="201"/>
        <end position="218"/>
    </location>
</feature>
<name>A0A6C7EA71_ILUCY</name>
<protein>
    <recommendedName>
        <fullName evidence="7">Sec-independent protein translocase protein TatC</fullName>
    </recommendedName>
</protein>
<keyword evidence="2 7" id="KW-0812">Transmembrane</keyword>
<comment type="function">
    <text evidence="7">Part of the twin-arginine translocation (Tat) system that transports large folded proteins containing a characteristic twin-arginine motif in their signal peptide across membranes. Together with TatB, TatC is part of a receptor directly interacting with Tat signal peptides.</text>
</comment>
<evidence type="ECO:0000256" key="5">
    <source>
        <dbReference type="ARBA" id="ARBA00023010"/>
    </source>
</evidence>
<evidence type="ECO:0000313" key="9">
    <source>
        <dbReference type="Proteomes" id="UP000011863"/>
    </source>
</evidence>
<dbReference type="PANTHER" id="PTHR30371:SF0">
    <property type="entry name" value="SEC-INDEPENDENT PROTEIN TRANSLOCASE PROTEIN TATC, CHLOROPLASTIC-RELATED"/>
    <property type="match status" value="1"/>
</dbReference>
<evidence type="ECO:0000256" key="4">
    <source>
        <dbReference type="ARBA" id="ARBA00022989"/>
    </source>
</evidence>
<keyword evidence="5 7" id="KW-0811">Translocation</keyword>
<keyword evidence="6 7" id="KW-0472">Membrane</keyword>
<comment type="subcellular location">
    <subcellularLocation>
        <location evidence="7">Cell membrane</location>
        <topology evidence="7">Multi-pass membrane protein</topology>
    </subcellularLocation>
    <subcellularLocation>
        <location evidence="1">Membrane</location>
        <topology evidence="1">Multi-pass membrane protein</topology>
    </subcellularLocation>
</comment>
<feature type="transmembrane region" description="Helical" evidence="7">
    <location>
        <begin position="116"/>
        <end position="142"/>
    </location>
</feature>
<feature type="transmembrane region" description="Helical" evidence="7">
    <location>
        <begin position="83"/>
        <end position="104"/>
    </location>
</feature>
<dbReference type="GO" id="GO:0043953">
    <property type="term" value="P:protein transport by the Tat complex"/>
    <property type="evidence" value="ECO:0007669"/>
    <property type="project" value="UniProtKB-UniRule"/>
</dbReference>
<feature type="transmembrane region" description="Helical" evidence="7">
    <location>
        <begin position="23"/>
        <end position="41"/>
    </location>
</feature>
<keyword evidence="7" id="KW-1003">Cell membrane</keyword>
<dbReference type="KEGG" id="aym:YM304_25980"/>
<feature type="transmembrane region" description="Helical" evidence="7">
    <location>
        <begin position="224"/>
        <end position="246"/>
    </location>
</feature>
<dbReference type="PANTHER" id="PTHR30371">
    <property type="entry name" value="SEC-INDEPENDENT PROTEIN TRANSLOCASE PROTEIN TATC"/>
    <property type="match status" value="1"/>
</dbReference>
<keyword evidence="4 7" id="KW-1133">Transmembrane helix</keyword>
<evidence type="ECO:0000256" key="1">
    <source>
        <dbReference type="ARBA" id="ARBA00004141"/>
    </source>
</evidence>
<evidence type="ECO:0000256" key="7">
    <source>
        <dbReference type="HAMAP-Rule" id="MF_00902"/>
    </source>
</evidence>
<evidence type="ECO:0000256" key="6">
    <source>
        <dbReference type="ARBA" id="ARBA00023136"/>
    </source>
</evidence>
<organism evidence="8 9">
    <name type="scientific">Ilumatobacter coccineus (strain NBRC 103263 / KCTC 29153 / YM16-304)</name>
    <dbReference type="NCBI Taxonomy" id="1313172"/>
    <lineage>
        <taxon>Bacteria</taxon>
        <taxon>Bacillati</taxon>
        <taxon>Actinomycetota</taxon>
        <taxon>Acidimicrobiia</taxon>
        <taxon>Acidimicrobiales</taxon>
        <taxon>Ilumatobacteraceae</taxon>
        <taxon>Ilumatobacter</taxon>
    </lineage>
</organism>
<dbReference type="GO" id="GO:0033281">
    <property type="term" value="C:TAT protein transport complex"/>
    <property type="evidence" value="ECO:0007669"/>
    <property type="project" value="UniProtKB-UniRule"/>
</dbReference>
<dbReference type="Proteomes" id="UP000011863">
    <property type="component" value="Chromosome"/>
</dbReference>
<dbReference type="GO" id="GO:0065002">
    <property type="term" value="P:intracellular protein transmembrane transport"/>
    <property type="evidence" value="ECO:0007669"/>
    <property type="project" value="TreeGrafter"/>
</dbReference>
<dbReference type="AlphaFoldDB" id="A0A6C7EA71"/>
<dbReference type="InterPro" id="IPR002033">
    <property type="entry name" value="TatC"/>
</dbReference>
<keyword evidence="7" id="KW-0813">Transport</keyword>
<dbReference type="GO" id="GO:0009977">
    <property type="term" value="F:proton motive force dependent protein transmembrane transporter activity"/>
    <property type="evidence" value="ECO:0007669"/>
    <property type="project" value="TreeGrafter"/>
</dbReference>
<dbReference type="PRINTS" id="PR01840">
    <property type="entry name" value="TATCFAMILY"/>
</dbReference>
<dbReference type="Pfam" id="PF00902">
    <property type="entry name" value="TatC"/>
    <property type="match status" value="1"/>
</dbReference>
<comment type="subunit">
    <text evidence="7">The Tat system comprises two distinct complexes: a TatABC complex, containing multiple copies of TatA, TatB and TatC subunits, and a separate TatA complex, containing only TatA subunits. Substrates initially bind to the TatABC complex, which probably triggers association of the separate TatA complex to form the active translocon.</text>
</comment>
<keyword evidence="3 7" id="KW-0653">Protein transport</keyword>
<evidence type="ECO:0000313" key="8">
    <source>
        <dbReference type="EMBL" id="BAN02912.1"/>
    </source>
</evidence>
<evidence type="ECO:0000256" key="2">
    <source>
        <dbReference type="ARBA" id="ARBA00022692"/>
    </source>
</evidence>
<dbReference type="NCBIfam" id="TIGR00945">
    <property type="entry name" value="tatC"/>
    <property type="match status" value="1"/>
</dbReference>
<comment type="similarity">
    <text evidence="7">Belongs to the TatC family.</text>
</comment>
<accession>A0A6C7EA71</accession>
<proteinExistence type="inferred from homology"/>
<reference evidence="8 9" key="1">
    <citation type="journal article" date="2013" name="Int. J. Syst. Evol. Microbiol.">
        <title>Ilumatobacter nonamiense sp. nov. and Ilumatobacter coccineum sp. nov., isolated from seashore sand.</title>
        <authorList>
            <person name="Matsumoto A."/>
            <person name="Kasai H."/>
            <person name="Matsuo Y."/>
            <person name="Shizuri Y."/>
            <person name="Ichikawa N."/>
            <person name="Fujita N."/>
            <person name="Omura S."/>
            <person name="Takahashi Y."/>
        </authorList>
    </citation>
    <scope>NUCLEOTIDE SEQUENCE [LARGE SCALE GENOMIC DNA]</scope>
    <source>
        <strain evidence="9">NBRC 103263 / KCTC 29153 / YM16-304</strain>
    </source>
</reference>
<keyword evidence="9" id="KW-1185">Reference proteome</keyword>
<evidence type="ECO:0000256" key="3">
    <source>
        <dbReference type="ARBA" id="ARBA00022927"/>
    </source>
</evidence>
<feature type="transmembrane region" description="Helical" evidence="7">
    <location>
        <begin position="162"/>
        <end position="189"/>
    </location>
</feature>
<sequence>MAQPGAGDTMTLTEHLAELRTRIIRSALAVTIGMVLIIVFYEQVYDFLLGPYRDLCESKPENFCSPDLFAFSPTEGFSARLRIGMYGGIIMALPVILWQIWRFVVPALEAKEKRYAIPFVLSSVVLFAAGGVLAYFTIGRALEFLIAWSGEEVNQAFAIDKYVGLFGLMIFAFGIGFLLPVLLVFLQLVNVVTPKALLSGWRYAIVAIFVLAAVITPSGDPITLMMLAGPMVGMYFIAVLIGYGIMRRRRAQA</sequence>
<dbReference type="HAMAP" id="MF_00902">
    <property type="entry name" value="TatC"/>
    <property type="match status" value="1"/>
</dbReference>
<gene>
    <name evidence="7 8" type="primary">tatC</name>
    <name evidence="8" type="ORF">YM304_25980</name>
</gene>